<name>A0A7R9MFN0_9ACAR</name>
<dbReference type="OrthoDB" id="406631at2759"/>
<gene>
    <name evidence="1" type="ORF">ONB1V03_LOCUS15904</name>
</gene>
<dbReference type="EMBL" id="CAJPVJ010017080">
    <property type="protein sequence ID" value="CAG2176470.1"/>
    <property type="molecule type" value="Genomic_DNA"/>
</dbReference>
<evidence type="ECO:0000313" key="2">
    <source>
        <dbReference type="Proteomes" id="UP000728032"/>
    </source>
</evidence>
<feature type="non-terminal residue" evidence="1">
    <location>
        <position position="112"/>
    </location>
</feature>
<evidence type="ECO:0000313" key="1">
    <source>
        <dbReference type="EMBL" id="CAD7659308.1"/>
    </source>
</evidence>
<keyword evidence="2" id="KW-1185">Reference proteome</keyword>
<dbReference type="SUPFAM" id="SSF51445">
    <property type="entry name" value="(Trans)glycosidases"/>
    <property type="match status" value="1"/>
</dbReference>
<accession>A0A7R9MFN0</accession>
<dbReference type="Proteomes" id="UP000728032">
    <property type="component" value="Unassembled WGS sequence"/>
</dbReference>
<proteinExistence type="predicted"/>
<dbReference type="Gene3D" id="3.20.20.80">
    <property type="entry name" value="Glycosidases"/>
    <property type="match status" value="1"/>
</dbReference>
<sequence>MWPEFGYILKGIHTVKELQVLMGDAEKHNVFIIQSNIEDSPGFIHDEKVQAYIDKALLPMVNGLKGKKALAAWNIQNEPEENLIVVLIAYLSCGSDAYLQVKGKEFYYNGQK</sequence>
<organism evidence="1">
    <name type="scientific">Oppiella nova</name>
    <dbReference type="NCBI Taxonomy" id="334625"/>
    <lineage>
        <taxon>Eukaryota</taxon>
        <taxon>Metazoa</taxon>
        <taxon>Ecdysozoa</taxon>
        <taxon>Arthropoda</taxon>
        <taxon>Chelicerata</taxon>
        <taxon>Arachnida</taxon>
        <taxon>Acari</taxon>
        <taxon>Acariformes</taxon>
        <taxon>Sarcoptiformes</taxon>
        <taxon>Oribatida</taxon>
        <taxon>Brachypylina</taxon>
        <taxon>Oppioidea</taxon>
        <taxon>Oppiidae</taxon>
        <taxon>Oppiella</taxon>
    </lineage>
</organism>
<protein>
    <submittedName>
        <fullName evidence="1">Uncharacterized protein</fullName>
    </submittedName>
</protein>
<dbReference type="EMBL" id="OC931905">
    <property type="protein sequence ID" value="CAD7659308.1"/>
    <property type="molecule type" value="Genomic_DNA"/>
</dbReference>
<reference evidence="1" key="1">
    <citation type="submission" date="2020-11" db="EMBL/GenBank/DDBJ databases">
        <authorList>
            <person name="Tran Van P."/>
        </authorList>
    </citation>
    <scope>NUCLEOTIDE SEQUENCE</scope>
</reference>
<dbReference type="InterPro" id="IPR017853">
    <property type="entry name" value="GH"/>
</dbReference>
<dbReference type="AlphaFoldDB" id="A0A7R9MFN0"/>